<accession>A0ABT9TZI6</accession>
<gene>
    <name evidence="1" type="ORF">J2T15_001298</name>
</gene>
<evidence type="ECO:0000313" key="2">
    <source>
        <dbReference type="Proteomes" id="UP001229346"/>
    </source>
</evidence>
<proteinExistence type="predicted"/>
<protein>
    <submittedName>
        <fullName evidence="1">Uncharacterized protein</fullName>
    </submittedName>
</protein>
<reference evidence="1 2" key="1">
    <citation type="submission" date="2023-07" db="EMBL/GenBank/DDBJ databases">
        <title>Sorghum-associated microbial communities from plants grown in Nebraska, USA.</title>
        <authorList>
            <person name="Schachtman D."/>
        </authorList>
    </citation>
    <scope>NUCLEOTIDE SEQUENCE [LARGE SCALE GENOMIC DNA]</scope>
    <source>
        <strain evidence="1 2">CC482</strain>
    </source>
</reference>
<dbReference type="RefSeq" id="WP_307202152.1">
    <property type="nucleotide sequence ID" value="NZ_JAUSSU010000002.1"/>
</dbReference>
<organism evidence="1 2">
    <name type="scientific">Paenibacillus harenae</name>
    <dbReference type="NCBI Taxonomy" id="306543"/>
    <lineage>
        <taxon>Bacteria</taxon>
        <taxon>Bacillati</taxon>
        <taxon>Bacillota</taxon>
        <taxon>Bacilli</taxon>
        <taxon>Bacillales</taxon>
        <taxon>Paenibacillaceae</taxon>
        <taxon>Paenibacillus</taxon>
    </lineage>
</organism>
<comment type="caution">
    <text evidence="1">The sequence shown here is derived from an EMBL/GenBank/DDBJ whole genome shotgun (WGS) entry which is preliminary data.</text>
</comment>
<keyword evidence="2" id="KW-1185">Reference proteome</keyword>
<name>A0ABT9TZI6_PAEHA</name>
<dbReference type="EMBL" id="JAUSSU010000002">
    <property type="protein sequence ID" value="MDQ0111865.1"/>
    <property type="molecule type" value="Genomic_DNA"/>
</dbReference>
<dbReference type="Proteomes" id="UP001229346">
    <property type="component" value="Unassembled WGS sequence"/>
</dbReference>
<sequence>MATRVSLFLEQRHYAFEAWGSDDPVMLRHADNYRIIVSQGRNPNYANIEVQRTDAQLTLRFGLCDLNQEQPLMLESMRQSVATDTEDDAFDCWDTIPPFGVVELYGFQIEHSARITGEELAAFFALIRRFLLKHFLMIAFLDREIDAVRAYMNDWHAEMKPFVHDGAIGYRVKEYG</sequence>
<evidence type="ECO:0000313" key="1">
    <source>
        <dbReference type="EMBL" id="MDQ0111865.1"/>
    </source>
</evidence>